<dbReference type="Gene3D" id="1.10.287.1490">
    <property type="match status" value="1"/>
</dbReference>
<feature type="coiled-coil region" evidence="1">
    <location>
        <begin position="312"/>
        <end position="377"/>
    </location>
</feature>
<dbReference type="PROSITE" id="PS51166">
    <property type="entry name" value="CBM20"/>
    <property type="match status" value="1"/>
</dbReference>
<dbReference type="EMBL" id="CAMXCT010003757">
    <property type="protein sequence ID" value="CAI4006056.1"/>
    <property type="molecule type" value="Genomic_DNA"/>
</dbReference>
<gene>
    <name evidence="4" type="ORF">C1SCF055_LOCUS31731</name>
</gene>
<dbReference type="Pfam" id="PF00686">
    <property type="entry name" value="CBM_20"/>
    <property type="match status" value="1"/>
</dbReference>
<evidence type="ECO:0000313" key="6">
    <source>
        <dbReference type="Proteomes" id="UP001152797"/>
    </source>
</evidence>
<dbReference type="EMBL" id="CAMXCT020003757">
    <property type="protein sequence ID" value="CAL1159431.1"/>
    <property type="molecule type" value="Genomic_DNA"/>
</dbReference>
<evidence type="ECO:0000259" key="3">
    <source>
        <dbReference type="PROSITE" id="PS51166"/>
    </source>
</evidence>
<evidence type="ECO:0000313" key="5">
    <source>
        <dbReference type="EMBL" id="CAL1159431.1"/>
    </source>
</evidence>
<protein>
    <recommendedName>
        <fullName evidence="3">CBM20 domain-containing protein</fullName>
    </recommendedName>
</protein>
<keyword evidence="6" id="KW-1185">Reference proteome</keyword>
<accession>A0A9P1GCU0</accession>
<feature type="coiled-coil region" evidence="1">
    <location>
        <begin position="532"/>
        <end position="767"/>
    </location>
</feature>
<dbReference type="AlphaFoldDB" id="A0A9P1GCU0"/>
<reference evidence="4" key="1">
    <citation type="submission" date="2022-10" db="EMBL/GenBank/DDBJ databases">
        <authorList>
            <person name="Chen Y."/>
            <person name="Dougan E. K."/>
            <person name="Chan C."/>
            <person name="Rhodes N."/>
            <person name="Thang M."/>
        </authorList>
    </citation>
    <scope>NUCLEOTIDE SEQUENCE</scope>
</reference>
<evidence type="ECO:0000256" key="1">
    <source>
        <dbReference type="SAM" id="Coils"/>
    </source>
</evidence>
<dbReference type="SUPFAM" id="SSF49452">
    <property type="entry name" value="Starch-binding domain-like"/>
    <property type="match status" value="1"/>
</dbReference>
<feature type="domain" description="CBM20" evidence="3">
    <location>
        <begin position="38"/>
        <end position="148"/>
    </location>
</feature>
<dbReference type="InterPro" id="IPR002044">
    <property type="entry name" value="CBM20"/>
</dbReference>
<dbReference type="OrthoDB" id="2289094at2759"/>
<dbReference type="Gene3D" id="2.60.40.10">
    <property type="entry name" value="Immunoglobulins"/>
    <property type="match status" value="1"/>
</dbReference>
<dbReference type="InterPro" id="IPR013784">
    <property type="entry name" value="Carb-bd-like_fold"/>
</dbReference>
<sequence>MTSIASNFFGKMSWGPRSRLRAASSGISAPSAGPAGPGGPSGGPFVTFRVTAKGMQADETLYMVGDHDDLGAGNPLLGKRLSCKDGKTWTIRRPLKRGMSTYRFVSVSKGTENGDSYVRWENHDNRVFKRHGPLTTCVEVLEITGFGERQRVTPPVIQPCKQEMEESLGPEPEPCQETETASASECSGVQDSRCLDDFATKFDLMTCEPECLRGQEEKIESVNNLRLSIVGLDSKPPQAVSADVNLPAQQWLGDCISSERQHVLEDQSCGLCQKAEVAEALLSTGAGKFETLETAEPNAALPAKLAERMAKLETATELQANLLERITKLETDAALPEKLLKRIAKLETDAELQAELVSELQAKARHVDSKIDSTKENLSQMAGSQYLKDCRMSRKQQELESIATCVQNKLNHITTLISDFEARFEKVDSAIASHQDHLATLSSDSDKWFKEVKSVMASDKNELTTLISHFDKRLKEVESDMESHKSDLATITSGTCKGFDKVEHVIASHKNELVTRLEEVDEKVERVIASQKNELATRLEEVENVMESHKNGLATLTSESHTGFEKVERVIASQKNELATRLEEVENVMESHKLSLATLTSDSHTGFEKVERVIASQKNELATRLEEVENVMESHKNGLATLTSESHTGFQKVERVIASQKNELATRLEEVENVMESHKNGLATLTSESHTGFQKVERVIASKKNELATRLEEVENVMESHKNGLATLTSESHTGFQKVERVIASHKNELATRLEEVESVAASQKSELASQKKSLLGLQRQINDLDLKIPEPDDFPPSLDSAAHKEIQQTQQQLKDLESQVSALSKSVQKMSENSTSAAKLKLPSALDAPTLHPTEVELQPDRAPPTVVQNEDLDEWNDVGLQRGDLEAKGMNVEQPQSNTRACSKPDDLKATGKSAFCGFQVPPKPEDEAIAKVCLEVEEKLHAAVRQNDPLDARKSLLRKVLLRLHSDKTGAPSAGMMLGCSRYEIVMCSEPAGSQLFASPCCSNSGMAFPVIWIEAWKNTHIEWYYNPHPVPEDQQKYMRK</sequence>
<proteinExistence type="predicted"/>
<feature type="coiled-coil region" evidence="1">
    <location>
        <begin position="800"/>
        <end position="834"/>
    </location>
</feature>
<dbReference type="EMBL" id="CAMXCT030003757">
    <property type="protein sequence ID" value="CAL4793368.1"/>
    <property type="molecule type" value="Genomic_DNA"/>
</dbReference>
<dbReference type="SMART" id="SM01065">
    <property type="entry name" value="CBM_2"/>
    <property type="match status" value="1"/>
</dbReference>
<evidence type="ECO:0000256" key="2">
    <source>
        <dbReference type="SAM" id="MobiDB-lite"/>
    </source>
</evidence>
<feature type="region of interest" description="Disordered" evidence="2">
    <location>
        <begin position="24"/>
        <end position="45"/>
    </location>
</feature>
<reference evidence="5" key="2">
    <citation type="submission" date="2024-04" db="EMBL/GenBank/DDBJ databases">
        <authorList>
            <person name="Chen Y."/>
            <person name="Shah S."/>
            <person name="Dougan E. K."/>
            <person name="Thang M."/>
            <person name="Chan C."/>
        </authorList>
    </citation>
    <scope>NUCLEOTIDE SEQUENCE [LARGE SCALE GENOMIC DNA]</scope>
</reference>
<organism evidence="4">
    <name type="scientific">Cladocopium goreaui</name>
    <dbReference type="NCBI Taxonomy" id="2562237"/>
    <lineage>
        <taxon>Eukaryota</taxon>
        <taxon>Sar</taxon>
        <taxon>Alveolata</taxon>
        <taxon>Dinophyceae</taxon>
        <taxon>Suessiales</taxon>
        <taxon>Symbiodiniaceae</taxon>
        <taxon>Cladocopium</taxon>
    </lineage>
</organism>
<keyword evidence="1" id="KW-0175">Coiled coil</keyword>
<evidence type="ECO:0000313" key="4">
    <source>
        <dbReference type="EMBL" id="CAI4006056.1"/>
    </source>
</evidence>
<dbReference type="GO" id="GO:2001070">
    <property type="term" value="F:starch binding"/>
    <property type="evidence" value="ECO:0007669"/>
    <property type="project" value="InterPro"/>
</dbReference>
<dbReference type="Proteomes" id="UP001152797">
    <property type="component" value="Unassembled WGS sequence"/>
</dbReference>
<dbReference type="InterPro" id="IPR013783">
    <property type="entry name" value="Ig-like_fold"/>
</dbReference>
<name>A0A9P1GCU0_9DINO</name>
<feature type="compositionally biased region" description="Low complexity" evidence="2">
    <location>
        <begin position="24"/>
        <end position="34"/>
    </location>
</feature>
<comment type="caution">
    <text evidence="4">The sequence shown here is derived from an EMBL/GenBank/DDBJ whole genome shotgun (WGS) entry which is preliminary data.</text>
</comment>